<comment type="caution">
    <text evidence="1">The sequence shown here is derived from an EMBL/GenBank/DDBJ whole genome shotgun (WGS) entry which is preliminary data.</text>
</comment>
<dbReference type="AlphaFoldDB" id="A0A2M6YQM0"/>
<reference evidence="2" key="1">
    <citation type="submission" date="2017-09" db="EMBL/GenBank/DDBJ databases">
        <title>Depth-based differentiation of microbial function through sediment-hosted aquifers and enrichment of novel symbionts in the deep terrestrial subsurface.</title>
        <authorList>
            <person name="Probst A.J."/>
            <person name="Ladd B."/>
            <person name="Jarett J.K."/>
            <person name="Geller-Mcgrath D.E."/>
            <person name="Sieber C.M.K."/>
            <person name="Emerson J.B."/>
            <person name="Anantharaman K."/>
            <person name="Thomas B.C."/>
            <person name="Malmstrom R."/>
            <person name="Stieglmeier M."/>
            <person name="Klingl A."/>
            <person name="Woyke T."/>
            <person name="Ryan C.M."/>
            <person name="Banfield J.F."/>
        </authorList>
    </citation>
    <scope>NUCLEOTIDE SEQUENCE [LARGE SCALE GENOMIC DNA]</scope>
</reference>
<keyword evidence="1" id="KW-0808">Transferase</keyword>
<dbReference type="EMBL" id="PEWZ01000138">
    <property type="protein sequence ID" value="PIU33595.1"/>
    <property type="molecule type" value="Genomic_DNA"/>
</dbReference>
<feature type="non-terminal residue" evidence="1">
    <location>
        <position position="32"/>
    </location>
</feature>
<name>A0A2M6YQM0_9BACT</name>
<evidence type="ECO:0000313" key="2">
    <source>
        <dbReference type="Proteomes" id="UP000229502"/>
    </source>
</evidence>
<accession>A0A2M6YQM0</accession>
<dbReference type="Gene3D" id="3.90.550.10">
    <property type="entry name" value="Spore Coat Polysaccharide Biosynthesis Protein SpsA, Chain A"/>
    <property type="match status" value="1"/>
</dbReference>
<dbReference type="GO" id="GO:0016740">
    <property type="term" value="F:transferase activity"/>
    <property type="evidence" value="ECO:0007669"/>
    <property type="project" value="UniProtKB-KW"/>
</dbReference>
<sequence>MKLSVIIPVFNEEKTIEKIVNLVLTEKTPKEI</sequence>
<gene>
    <name evidence="1" type="ORF">COT03_02910</name>
</gene>
<proteinExistence type="predicted"/>
<dbReference type="SUPFAM" id="SSF53448">
    <property type="entry name" value="Nucleotide-diphospho-sugar transferases"/>
    <property type="match status" value="1"/>
</dbReference>
<dbReference type="InterPro" id="IPR029044">
    <property type="entry name" value="Nucleotide-diphossugar_trans"/>
</dbReference>
<protein>
    <submittedName>
        <fullName evidence="1">Glycosyl transferase</fullName>
    </submittedName>
</protein>
<dbReference type="Proteomes" id="UP000229502">
    <property type="component" value="Unassembled WGS sequence"/>
</dbReference>
<organism evidence="1 2">
    <name type="scientific">Candidatus Shapirobacteria bacterium CG07_land_8_20_14_0_80_39_18</name>
    <dbReference type="NCBI Taxonomy" id="1974882"/>
    <lineage>
        <taxon>Bacteria</taxon>
        <taxon>Candidatus Shapironibacteriota</taxon>
    </lineage>
</organism>
<evidence type="ECO:0000313" key="1">
    <source>
        <dbReference type="EMBL" id="PIU33595.1"/>
    </source>
</evidence>